<dbReference type="EMBL" id="AEPO01000002">
    <property type="protein sequence ID" value="EFU64140.1"/>
    <property type="molecule type" value="Genomic_DNA"/>
</dbReference>
<keyword evidence="1" id="KW-0472">Membrane</keyword>
<keyword evidence="1" id="KW-0812">Transmembrane</keyword>
<dbReference type="Proteomes" id="UP000004500">
    <property type="component" value="Unassembled WGS sequence"/>
</dbReference>
<name>E6KIP3_STROR</name>
<evidence type="ECO:0000313" key="2">
    <source>
        <dbReference type="EMBL" id="EFU64140.1"/>
    </source>
</evidence>
<dbReference type="AlphaFoldDB" id="E6KIP3"/>
<accession>E6KIP3</accession>
<sequence length="332" mass="38715">MNKQVFRNRKVVWSLLLLFLVITGSCFLLFLKPSQPPKEQKYTMGTAREKSDFQLFGDKNQYVLSSSSKGSFFVSKTYAITDEYKTFIVEEEGKIHETPHLQMEGEYWNLILYNLDEEGLPERKIDLFQAVRSYNQKSVPTNLLDSYYVEDTHYFGLEIRDLTDEENWVIRTVYLNLETEEVVDLPKDTKFGMNDDISDIARTTNYDKVLDSKGYFPPLNKILADKYEGSIPDPNINLYSLYPDLEDKLINQNWSLYVRPDKVTPDEWFETLLHWFAPKGEDLLTVYGRNDDGEASDVQIRNSQEANAWLEQHPALRKKITGDYRADGSDKE</sequence>
<comment type="caution">
    <text evidence="2">The sequence shown here is derived from an EMBL/GenBank/DDBJ whole genome shotgun (WGS) entry which is preliminary data.</text>
</comment>
<protein>
    <submittedName>
        <fullName evidence="2">Uncharacterized protein</fullName>
    </submittedName>
</protein>
<feature type="transmembrane region" description="Helical" evidence="1">
    <location>
        <begin position="12"/>
        <end position="31"/>
    </location>
</feature>
<dbReference type="RefSeq" id="WP_002892615.1">
    <property type="nucleotide sequence ID" value="NZ_GL622183.1"/>
</dbReference>
<dbReference type="PROSITE" id="PS51257">
    <property type="entry name" value="PROKAR_LIPOPROTEIN"/>
    <property type="match status" value="1"/>
</dbReference>
<organism evidence="2 3">
    <name type="scientific">Streptococcus oralis ATCC 49296</name>
    <dbReference type="NCBI Taxonomy" id="888049"/>
    <lineage>
        <taxon>Bacteria</taxon>
        <taxon>Bacillati</taxon>
        <taxon>Bacillota</taxon>
        <taxon>Bacilli</taxon>
        <taxon>Lactobacillales</taxon>
        <taxon>Streptococcaceae</taxon>
        <taxon>Streptococcus</taxon>
    </lineage>
</organism>
<keyword evidence="1" id="KW-1133">Transmembrane helix</keyword>
<evidence type="ECO:0000313" key="3">
    <source>
        <dbReference type="Proteomes" id="UP000004500"/>
    </source>
</evidence>
<reference evidence="2 3" key="1">
    <citation type="submission" date="2010-11" db="EMBL/GenBank/DDBJ databases">
        <authorList>
            <person name="Muzny D."/>
            <person name="Qin X."/>
            <person name="Deng J."/>
            <person name="Jiang H."/>
            <person name="Liu Y."/>
            <person name="Qu J."/>
            <person name="Song X.-Z."/>
            <person name="Zhang L."/>
            <person name="Thornton R."/>
            <person name="Coyle M."/>
            <person name="Francisco L."/>
            <person name="Jackson L."/>
            <person name="Javaid M."/>
            <person name="Korchina V."/>
            <person name="Kovar C."/>
            <person name="Mata R."/>
            <person name="Mathew T."/>
            <person name="Ngo R."/>
            <person name="Nguyen L."/>
            <person name="Nguyen N."/>
            <person name="Okwuonu G."/>
            <person name="Ongeri F."/>
            <person name="Pham C."/>
            <person name="Simmons D."/>
            <person name="Wilczek-Boney K."/>
            <person name="Hale W."/>
            <person name="Jakkamsetti A."/>
            <person name="Pham P."/>
            <person name="Ruth R."/>
            <person name="San Lucas F."/>
            <person name="Warren J."/>
            <person name="Zhang J."/>
            <person name="Zhao Z."/>
            <person name="Zhou C."/>
            <person name="Zhu D."/>
            <person name="Lee S."/>
            <person name="Bess C."/>
            <person name="Blankenburg K."/>
            <person name="Forbes L."/>
            <person name="Fu Q."/>
            <person name="Gubbala S."/>
            <person name="Hirani K."/>
            <person name="Jayaseelan J.C."/>
            <person name="Lara F."/>
            <person name="Munidasa M."/>
            <person name="Palculict T."/>
            <person name="Patil S."/>
            <person name="Pu L.-L."/>
            <person name="Saada N."/>
            <person name="Tang L."/>
            <person name="Weissenberger G."/>
            <person name="Zhu Y."/>
            <person name="Hemphill L."/>
            <person name="Shang Y."/>
            <person name="Youmans B."/>
            <person name="Ayvaz T."/>
            <person name="Ross M."/>
            <person name="Santibanez J."/>
            <person name="Aqrawi P."/>
            <person name="Gross S."/>
            <person name="Joshi V."/>
            <person name="Fowler G."/>
            <person name="Nazareth L."/>
            <person name="Reid J."/>
            <person name="Worley K."/>
            <person name="Petrosino J."/>
            <person name="Highlander S."/>
            <person name="Gibbs R."/>
        </authorList>
    </citation>
    <scope>NUCLEOTIDE SEQUENCE [LARGE SCALE GENOMIC DNA]</scope>
    <source>
        <strain evidence="2 3">ATCC 49296</strain>
    </source>
</reference>
<proteinExistence type="predicted"/>
<evidence type="ECO:0000256" key="1">
    <source>
        <dbReference type="SAM" id="Phobius"/>
    </source>
</evidence>
<gene>
    <name evidence="2" type="ORF">HMPREF8578_0108</name>
</gene>
<dbReference type="HOGENOM" id="CLU_073328_0_0_9"/>